<sequence length="436" mass="49080">MEQKRQARGGGNEISARCTTRASLCEDLVTEIFSRLPARSAARCAALSRRWRKLINDPDFWIHHHCPPWPDLNIAYVHEYPDEPGEWALQHAFHLVDPPRDLAHGFLSSTHHRLAYRYAGTCNGLVALQVQGLYDPRFFACVVLNPATTEEASLVYLGLGEERHLCGFGYGPASRTYKLLVVSRERGCFYGGPLQVLSLAGGGRGEARTVFPEADGSTTFSLCIGGKVYLLDERRLRVLAFDVDSETISTVQLPAAGIVCSDLMEVGNRLCIAMHNEDEDEILLWLLTSSLEWERRCALRHVAEPRDWSFHCWVVGAWDCGENRLLAWYRGQGLRLYDMRGMASYAGAREPAGRWTLEDQTDSGDHLRRGYGQYRLCWGYRPTAISPKIAVGNCTGIVPPVLCSFRSSRRTPERRRMQFFDVLSGLVRALLLGEEI</sequence>
<dbReference type="NCBIfam" id="TIGR01640">
    <property type="entry name" value="F_box_assoc_1"/>
    <property type="match status" value="1"/>
</dbReference>
<dbReference type="InterPro" id="IPR013187">
    <property type="entry name" value="F-box-assoc_dom_typ3"/>
</dbReference>
<dbReference type="AlphaFoldDB" id="A0AAD8RGX7"/>
<name>A0AAD8RGX7_LOLMU</name>
<dbReference type="PANTHER" id="PTHR31111">
    <property type="entry name" value="BNAA05G37150D PROTEIN-RELATED"/>
    <property type="match status" value="1"/>
</dbReference>
<evidence type="ECO:0000313" key="3">
    <source>
        <dbReference type="Proteomes" id="UP001231189"/>
    </source>
</evidence>
<gene>
    <name evidence="2" type="ORF">QYE76_024580</name>
</gene>
<comment type="caution">
    <text evidence="2">The sequence shown here is derived from an EMBL/GenBank/DDBJ whole genome shotgun (WGS) entry which is preliminary data.</text>
</comment>
<dbReference type="Gene3D" id="1.20.1280.50">
    <property type="match status" value="1"/>
</dbReference>
<dbReference type="Proteomes" id="UP001231189">
    <property type="component" value="Unassembled WGS sequence"/>
</dbReference>
<accession>A0AAD8RGX7</accession>
<organism evidence="2 3">
    <name type="scientific">Lolium multiflorum</name>
    <name type="common">Italian ryegrass</name>
    <name type="synonym">Lolium perenne subsp. multiflorum</name>
    <dbReference type="NCBI Taxonomy" id="4521"/>
    <lineage>
        <taxon>Eukaryota</taxon>
        <taxon>Viridiplantae</taxon>
        <taxon>Streptophyta</taxon>
        <taxon>Embryophyta</taxon>
        <taxon>Tracheophyta</taxon>
        <taxon>Spermatophyta</taxon>
        <taxon>Magnoliopsida</taxon>
        <taxon>Liliopsida</taxon>
        <taxon>Poales</taxon>
        <taxon>Poaceae</taxon>
        <taxon>BOP clade</taxon>
        <taxon>Pooideae</taxon>
        <taxon>Poodae</taxon>
        <taxon>Poeae</taxon>
        <taxon>Poeae Chloroplast Group 2 (Poeae type)</taxon>
        <taxon>Loliodinae</taxon>
        <taxon>Loliinae</taxon>
        <taxon>Lolium</taxon>
    </lineage>
</organism>
<evidence type="ECO:0000313" key="2">
    <source>
        <dbReference type="EMBL" id="KAK1619063.1"/>
    </source>
</evidence>
<reference evidence="2" key="1">
    <citation type="submission" date="2023-07" db="EMBL/GenBank/DDBJ databases">
        <title>A chromosome-level genome assembly of Lolium multiflorum.</title>
        <authorList>
            <person name="Chen Y."/>
            <person name="Copetti D."/>
            <person name="Kolliker R."/>
            <person name="Studer B."/>
        </authorList>
    </citation>
    <scope>NUCLEOTIDE SEQUENCE</scope>
    <source>
        <strain evidence="2">02402/16</strain>
        <tissue evidence="2">Leaf</tissue>
    </source>
</reference>
<dbReference type="InterPro" id="IPR001810">
    <property type="entry name" value="F-box_dom"/>
</dbReference>
<dbReference type="Pfam" id="PF00646">
    <property type="entry name" value="F-box"/>
    <property type="match status" value="1"/>
</dbReference>
<keyword evidence="3" id="KW-1185">Reference proteome</keyword>
<proteinExistence type="predicted"/>
<feature type="domain" description="F-box" evidence="1">
    <location>
        <begin position="24"/>
        <end position="64"/>
    </location>
</feature>
<dbReference type="Pfam" id="PF08268">
    <property type="entry name" value="FBA_3"/>
    <property type="match status" value="1"/>
</dbReference>
<dbReference type="PANTHER" id="PTHR31111:SF133">
    <property type="entry name" value="OS07G0196600 PROTEIN"/>
    <property type="match status" value="1"/>
</dbReference>
<dbReference type="SMART" id="SM00256">
    <property type="entry name" value="FBOX"/>
    <property type="match status" value="1"/>
</dbReference>
<protein>
    <recommendedName>
        <fullName evidence="1">F-box domain-containing protein</fullName>
    </recommendedName>
</protein>
<evidence type="ECO:0000259" key="1">
    <source>
        <dbReference type="SMART" id="SM00256"/>
    </source>
</evidence>
<dbReference type="SUPFAM" id="SSF81383">
    <property type="entry name" value="F-box domain"/>
    <property type="match status" value="1"/>
</dbReference>
<dbReference type="EMBL" id="JAUUTY010000006">
    <property type="protein sequence ID" value="KAK1619063.1"/>
    <property type="molecule type" value="Genomic_DNA"/>
</dbReference>
<dbReference type="InterPro" id="IPR036047">
    <property type="entry name" value="F-box-like_dom_sf"/>
</dbReference>
<dbReference type="InterPro" id="IPR017451">
    <property type="entry name" value="F-box-assoc_interact_dom"/>
</dbReference>